<dbReference type="Proteomes" id="UP000008281">
    <property type="component" value="Unassembled WGS sequence"/>
</dbReference>
<gene>
    <name evidence="2" type="ORF">CRE_06329</name>
</gene>
<reference evidence="2" key="1">
    <citation type="submission" date="2007-07" db="EMBL/GenBank/DDBJ databases">
        <title>PCAP assembly of the Caenorhabditis remanei genome.</title>
        <authorList>
            <consortium name="The Caenorhabditis remanei Sequencing Consortium"/>
            <person name="Wilson R.K."/>
        </authorList>
    </citation>
    <scope>NUCLEOTIDE SEQUENCE [LARGE SCALE GENOMIC DNA]</scope>
    <source>
        <strain evidence="2">PB4641</strain>
    </source>
</reference>
<dbReference type="HOGENOM" id="CLU_1714982_0_0_1"/>
<protein>
    <submittedName>
        <fullName evidence="2">Uncharacterized protein</fullName>
    </submittedName>
</protein>
<evidence type="ECO:0000256" key="1">
    <source>
        <dbReference type="SAM" id="MobiDB-lite"/>
    </source>
</evidence>
<evidence type="ECO:0000313" key="3">
    <source>
        <dbReference type="Proteomes" id="UP000008281"/>
    </source>
</evidence>
<accession>E3M1G2</accession>
<name>E3M1G2_CAERE</name>
<dbReference type="InParanoid" id="E3M1G2"/>
<evidence type="ECO:0000313" key="2">
    <source>
        <dbReference type="EMBL" id="EFO89006.1"/>
    </source>
</evidence>
<dbReference type="AlphaFoldDB" id="E3M1G2"/>
<organism evidence="3">
    <name type="scientific">Caenorhabditis remanei</name>
    <name type="common">Caenorhabditis vulgaris</name>
    <dbReference type="NCBI Taxonomy" id="31234"/>
    <lineage>
        <taxon>Eukaryota</taxon>
        <taxon>Metazoa</taxon>
        <taxon>Ecdysozoa</taxon>
        <taxon>Nematoda</taxon>
        <taxon>Chromadorea</taxon>
        <taxon>Rhabditida</taxon>
        <taxon>Rhabditina</taxon>
        <taxon>Rhabditomorpha</taxon>
        <taxon>Rhabditoidea</taxon>
        <taxon>Rhabditidae</taxon>
        <taxon>Peloderinae</taxon>
        <taxon>Caenorhabditis</taxon>
    </lineage>
</organism>
<dbReference type="OrthoDB" id="5864674at2759"/>
<sequence length="153" mass="17230">MAAPSTFSTNTGSHAPDSQQQIVSSAHTDSIDSFDQRLITTNKTTAILDKENKIHVSFPFNGKKSTLHKNPSMALTQLKSQIEAKPTFALFRERYNDITQQQLKFGCIDQASKNKKPIGSQYYIPHQVVVKPDFSTTNFRIVLDASFHKENEQ</sequence>
<proteinExistence type="predicted"/>
<dbReference type="EMBL" id="DS268421">
    <property type="protein sequence ID" value="EFO89006.1"/>
    <property type="molecule type" value="Genomic_DNA"/>
</dbReference>
<keyword evidence="3" id="KW-1185">Reference proteome</keyword>
<feature type="region of interest" description="Disordered" evidence="1">
    <location>
        <begin position="1"/>
        <end position="27"/>
    </location>
</feature>